<organism evidence="1 2">
    <name type="scientific">Neophaeococcomyces mojaviensis</name>
    <dbReference type="NCBI Taxonomy" id="3383035"/>
    <lineage>
        <taxon>Eukaryota</taxon>
        <taxon>Fungi</taxon>
        <taxon>Dikarya</taxon>
        <taxon>Ascomycota</taxon>
        <taxon>Pezizomycotina</taxon>
        <taxon>Eurotiomycetes</taxon>
        <taxon>Chaetothyriomycetidae</taxon>
        <taxon>Chaetothyriales</taxon>
        <taxon>Chaetothyriales incertae sedis</taxon>
        <taxon>Neophaeococcomyces</taxon>
    </lineage>
</organism>
<protein>
    <submittedName>
        <fullName evidence="1">Uncharacterized protein</fullName>
    </submittedName>
</protein>
<name>A0ACC3AA34_9EURO</name>
<gene>
    <name evidence="1" type="ORF">H2198_004113</name>
</gene>
<evidence type="ECO:0000313" key="2">
    <source>
        <dbReference type="Proteomes" id="UP001172386"/>
    </source>
</evidence>
<accession>A0ACC3AA34</accession>
<reference evidence="1" key="1">
    <citation type="submission" date="2022-10" db="EMBL/GenBank/DDBJ databases">
        <title>Culturing micro-colonial fungi from biological soil crusts in the Mojave desert and describing Neophaeococcomyces mojavensis, and introducing the new genera and species Taxawa tesnikishii.</title>
        <authorList>
            <person name="Kurbessoian T."/>
            <person name="Stajich J.E."/>
        </authorList>
    </citation>
    <scope>NUCLEOTIDE SEQUENCE</scope>
    <source>
        <strain evidence="1">JES_112</strain>
    </source>
</reference>
<evidence type="ECO:0000313" key="1">
    <source>
        <dbReference type="EMBL" id="KAJ9657806.1"/>
    </source>
</evidence>
<keyword evidence="2" id="KW-1185">Reference proteome</keyword>
<dbReference type="EMBL" id="JAPDRQ010000059">
    <property type="protein sequence ID" value="KAJ9657806.1"/>
    <property type="molecule type" value="Genomic_DNA"/>
</dbReference>
<dbReference type="Proteomes" id="UP001172386">
    <property type="component" value="Unassembled WGS sequence"/>
</dbReference>
<sequence>MAKVVIEDLSGTSTPVTSNPYDGILQACNNDPKLIQDRYHQHRITRNQQQKEKILSDNFSGWALDEHLVKLDGHKRDPNYIDPRNCLVFWARPTEKVKSLIESIQQKLKAVAPDLWLMPAPNLHMTALEVTHSLTVSEINELVNKLLPSSKQIADYPSTPSHQARLIKPMLSYDAAALALSFVPAAGEVLSPTPTTTTSASASSSTEETAKASSQRTLSDDTFTYHHLRRDLYTLTSASISVGSRYVVPSAHLTIARFNSPNPFASSSDPSSDPLDATAGLTIDARRHWIHEIEAINKWLETEYWPTGTSTQIRAGGEWIIGDEKGLDLRRGTLWYGGGESIYQGKAREV</sequence>
<proteinExistence type="predicted"/>
<comment type="caution">
    <text evidence="1">The sequence shown here is derived from an EMBL/GenBank/DDBJ whole genome shotgun (WGS) entry which is preliminary data.</text>
</comment>